<reference evidence="2 3" key="1">
    <citation type="submission" date="2015-03" db="EMBL/GenBank/DDBJ databases">
        <title>Genome assembly of Sandaracinus amylolyticus DSM 53668.</title>
        <authorList>
            <person name="Sharma G."/>
            <person name="Subramanian S."/>
        </authorList>
    </citation>
    <scope>NUCLEOTIDE SEQUENCE [LARGE SCALE GENOMIC DNA]</scope>
    <source>
        <strain evidence="2 3">DSM 53668</strain>
    </source>
</reference>
<dbReference type="EMBL" id="CP011125">
    <property type="protein sequence ID" value="AKF07690.1"/>
    <property type="molecule type" value="Genomic_DNA"/>
</dbReference>
<organism evidence="2 3">
    <name type="scientific">Sandaracinus amylolyticus</name>
    <dbReference type="NCBI Taxonomy" id="927083"/>
    <lineage>
        <taxon>Bacteria</taxon>
        <taxon>Pseudomonadati</taxon>
        <taxon>Myxococcota</taxon>
        <taxon>Polyangia</taxon>
        <taxon>Polyangiales</taxon>
        <taxon>Sandaracinaceae</taxon>
        <taxon>Sandaracinus</taxon>
    </lineage>
</organism>
<dbReference type="InterPro" id="IPR016181">
    <property type="entry name" value="Acyl_CoA_acyltransferase"/>
</dbReference>
<evidence type="ECO:0000313" key="3">
    <source>
        <dbReference type="Proteomes" id="UP000034883"/>
    </source>
</evidence>
<protein>
    <submittedName>
        <fullName evidence="2">GCN5-related N-acetyltransferase</fullName>
    </submittedName>
</protein>
<dbReference type="Proteomes" id="UP000034883">
    <property type="component" value="Chromosome"/>
</dbReference>
<name>A0A0F6W5C2_9BACT</name>
<dbReference type="PANTHER" id="PTHR43792">
    <property type="entry name" value="GNAT FAMILY, PUTATIVE (AFU_ORTHOLOGUE AFUA_3G00765)-RELATED-RELATED"/>
    <property type="match status" value="1"/>
</dbReference>
<keyword evidence="2" id="KW-0808">Transferase</keyword>
<feature type="domain" description="N-acetyltransferase" evidence="1">
    <location>
        <begin position="10"/>
        <end position="172"/>
    </location>
</feature>
<keyword evidence="3" id="KW-1185">Reference proteome</keyword>
<proteinExistence type="predicted"/>
<dbReference type="InterPro" id="IPR051531">
    <property type="entry name" value="N-acetyltransferase"/>
</dbReference>
<dbReference type="AlphaFoldDB" id="A0A0F6W5C2"/>
<dbReference type="Pfam" id="PF13302">
    <property type="entry name" value="Acetyltransf_3"/>
    <property type="match status" value="1"/>
</dbReference>
<dbReference type="GO" id="GO:0016747">
    <property type="term" value="F:acyltransferase activity, transferring groups other than amino-acyl groups"/>
    <property type="evidence" value="ECO:0007669"/>
    <property type="project" value="InterPro"/>
</dbReference>
<accession>A0A0F6W5C2</accession>
<evidence type="ECO:0000313" key="2">
    <source>
        <dbReference type="EMBL" id="AKF07690.1"/>
    </source>
</evidence>
<sequence>MELNEPEGTLRLRGFSLEDHDAFHAIWGDPEVIWWGHDPDREASRARLERVIASRARRGQGIGFWAIVDESIDDPGTRIVGDVVLQPAPFARGDLEIGWHLRRGCWGRGYAVRSARLLVRHAFDRLRLARVVAAIVPTNERSIAVAQRLGMRIEGRVMHGGMQHDLWALHRDD</sequence>
<dbReference type="STRING" id="927083.DB32_004839"/>
<dbReference type="Gene3D" id="3.40.630.30">
    <property type="match status" value="1"/>
</dbReference>
<dbReference type="PROSITE" id="PS51186">
    <property type="entry name" value="GNAT"/>
    <property type="match status" value="1"/>
</dbReference>
<gene>
    <name evidence="2" type="ORF">DB32_004839</name>
</gene>
<dbReference type="KEGG" id="samy:DB32_004839"/>
<dbReference type="SUPFAM" id="SSF55729">
    <property type="entry name" value="Acyl-CoA N-acyltransferases (Nat)"/>
    <property type="match status" value="1"/>
</dbReference>
<evidence type="ECO:0000259" key="1">
    <source>
        <dbReference type="PROSITE" id="PS51186"/>
    </source>
</evidence>
<dbReference type="InterPro" id="IPR000182">
    <property type="entry name" value="GNAT_dom"/>
</dbReference>
<dbReference type="PANTHER" id="PTHR43792:SF1">
    <property type="entry name" value="N-ACETYLTRANSFERASE DOMAIN-CONTAINING PROTEIN"/>
    <property type="match status" value="1"/>
</dbReference>